<dbReference type="InterPro" id="IPR036034">
    <property type="entry name" value="PDZ_sf"/>
</dbReference>
<evidence type="ECO:0008006" key="9">
    <source>
        <dbReference type="Google" id="ProtNLM"/>
    </source>
</evidence>
<reference evidence="8" key="1">
    <citation type="submission" date="2021-01" db="EMBL/GenBank/DDBJ databases">
        <authorList>
            <person name="Corre E."/>
            <person name="Pelletier E."/>
            <person name="Niang G."/>
            <person name="Scheremetjew M."/>
            <person name="Finn R."/>
            <person name="Kale V."/>
            <person name="Holt S."/>
            <person name="Cochrane G."/>
            <person name="Meng A."/>
            <person name="Brown T."/>
            <person name="Cohen L."/>
        </authorList>
    </citation>
    <scope>NUCLEOTIDE SEQUENCE</scope>
    <source>
        <strain evidence="8">CCMP1897</strain>
    </source>
</reference>
<proteinExistence type="inferred from homology"/>
<accession>A0A7S3XEJ4</accession>
<evidence type="ECO:0000259" key="7">
    <source>
        <dbReference type="Pfam" id="PF17815"/>
    </source>
</evidence>
<evidence type="ECO:0000256" key="5">
    <source>
        <dbReference type="SAM" id="MobiDB-lite"/>
    </source>
</evidence>
<dbReference type="InterPro" id="IPR043504">
    <property type="entry name" value="Peptidase_S1_PA_chymotrypsin"/>
</dbReference>
<gene>
    <name evidence="8" type="ORF">PSAL00342_LOCUS7207</name>
</gene>
<evidence type="ECO:0000256" key="2">
    <source>
        <dbReference type="ARBA" id="ARBA00022670"/>
    </source>
</evidence>
<dbReference type="PRINTS" id="PR00834">
    <property type="entry name" value="PROTEASES2C"/>
</dbReference>
<dbReference type="AlphaFoldDB" id="A0A7S3XEJ4"/>
<dbReference type="Gene3D" id="2.30.42.10">
    <property type="match status" value="1"/>
</dbReference>
<dbReference type="Pfam" id="PF17815">
    <property type="entry name" value="PDZ_3"/>
    <property type="match status" value="1"/>
</dbReference>
<evidence type="ECO:0000256" key="4">
    <source>
        <dbReference type="ARBA" id="ARBA00022825"/>
    </source>
</evidence>
<feature type="region of interest" description="Disordered" evidence="5">
    <location>
        <begin position="1"/>
        <end position="23"/>
    </location>
</feature>
<dbReference type="Gene3D" id="2.40.10.10">
    <property type="entry name" value="Trypsin-like serine proteases"/>
    <property type="match status" value="2"/>
</dbReference>
<evidence type="ECO:0000256" key="1">
    <source>
        <dbReference type="ARBA" id="ARBA00010541"/>
    </source>
</evidence>
<dbReference type="PANTHER" id="PTHR45980">
    <property type="match status" value="1"/>
</dbReference>
<dbReference type="InterPro" id="IPR041517">
    <property type="entry name" value="DEGP_PDZ"/>
</dbReference>
<dbReference type="PANTHER" id="PTHR45980:SF18">
    <property type="entry name" value="PROTEASE DO-LIKE 9"/>
    <property type="match status" value="1"/>
</dbReference>
<dbReference type="InterPro" id="IPR009003">
    <property type="entry name" value="Peptidase_S1_PA"/>
</dbReference>
<dbReference type="InterPro" id="IPR001478">
    <property type="entry name" value="PDZ"/>
</dbReference>
<dbReference type="EMBL" id="HBIS01008581">
    <property type="protein sequence ID" value="CAE0613308.1"/>
    <property type="molecule type" value="Transcribed_RNA"/>
</dbReference>
<dbReference type="InterPro" id="IPR046449">
    <property type="entry name" value="DEGP_PDZ_sf"/>
</dbReference>
<feature type="domain" description="Protease Do-like PDZ" evidence="7">
    <location>
        <begin position="368"/>
        <end position="514"/>
    </location>
</feature>
<dbReference type="Pfam" id="PF13180">
    <property type="entry name" value="PDZ_2"/>
    <property type="match status" value="1"/>
</dbReference>
<dbReference type="Gene3D" id="3.20.190.20">
    <property type="match status" value="1"/>
</dbReference>
<name>A0A7S3XEJ4_9CHLO</name>
<dbReference type="SUPFAM" id="SSF50156">
    <property type="entry name" value="PDZ domain-like"/>
    <property type="match status" value="1"/>
</dbReference>
<protein>
    <recommendedName>
        <fullName evidence="9">Protease Do-like PDZ domain-containing protein</fullName>
    </recommendedName>
</protein>
<evidence type="ECO:0000313" key="8">
    <source>
        <dbReference type="EMBL" id="CAE0613308.1"/>
    </source>
</evidence>
<dbReference type="GO" id="GO:0004252">
    <property type="term" value="F:serine-type endopeptidase activity"/>
    <property type="evidence" value="ECO:0007669"/>
    <property type="project" value="InterPro"/>
</dbReference>
<sequence>MARGRTSPRGEGRTVGANSAAGGRGGGFRDAVADVEYDPMEFGDGEVEGNLLLDSVVKLYCVHTEPNYSLPWQRKRQFTSTSSAFAIPGRRILTNAHSVEYNTQVKVKKRGDDTRFLAKVLAISVECDIALLTVVDENFWEDLHPLDFGPLPHLQDQVAVVGYPIGGDTISITSGIVSRVEVTSYTHGASELLAIQIDAAINSGNSGGPVFNSRGQCCGIAFQSLVGDDAENIGYVIPPPVIQHFLEDFKRNGEIAGFPVLGIQWQRLESPSLRASLAMEAQTTGVLVAKTAPVSDAYAKLQRGDVIMSFEGVKVSNNGTVPFRSGERINFSYLVSQHYVGDVVRLTVLRQKEKMEVEVTLSTPSLLVPVHIGGKMPPYLIVAGLVFTPLCEPYLRSEYGEHYYTDSPVKLLDAMLHQFPKDATEEVVILSQVLACDATVGYEEVRNTRLFKVNGEKVHNLRHLADLVDSVKGDPFLRLESEYDEVIVLEMSKVAQATAETLETHAIPADRSPDLLSSN</sequence>
<keyword evidence="4" id="KW-0720">Serine protease</keyword>
<evidence type="ECO:0000256" key="3">
    <source>
        <dbReference type="ARBA" id="ARBA00022801"/>
    </source>
</evidence>
<keyword evidence="2" id="KW-0645">Protease</keyword>
<dbReference type="Pfam" id="PF13365">
    <property type="entry name" value="Trypsin_2"/>
    <property type="match status" value="1"/>
</dbReference>
<dbReference type="GO" id="GO:0006508">
    <property type="term" value="P:proteolysis"/>
    <property type="evidence" value="ECO:0007669"/>
    <property type="project" value="UniProtKB-KW"/>
</dbReference>
<dbReference type="InterPro" id="IPR001940">
    <property type="entry name" value="Peptidase_S1C"/>
</dbReference>
<dbReference type="SUPFAM" id="SSF50494">
    <property type="entry name" value="Trypsin-like serine proteases"/>
    <property type="match status" value="1"/>
</dbReference>
<keyword evidence="3" id="KW-0378">Hydrolase</keyword>
<evidence type="ECO:0000259" key="6">
    <source>
        <dbReference type="Pfam" id="PF13180"/>
    </source>
</evidence>
<feature type="domain" description="PDZ" evidence="6">
    <location>
        <begin position="259"/>
        <end position="361"/>
    </location>
</feature>
<comment type="similarity">
    <text evidence="1">Belongs to the peptidase S1C family.</text>
</comment>
<organism evidence="8">
    <name type="scientific">Picocystis salinarum</name>
    <dbReference type="NCBI Taxonomy" id="88271"/>
    <lineage>
        <taxon>Eukaryota</taxon>
        <taxon>Viridiplantae</taxon>
        <taxon>Chlorophyta</taxon>
        <taxon>Picocystophyceae</taxon>
        <taxon>Picocystales</taxon>
        <taxon>Picocystaceae</taxon>
        <taxon>Picocystis</taxon>
    </lineage>
</organism>
<dbReference type="FunFam" id="2.40.10.10:FF:000012">
    <property type="entry name" value="protease Do-like 9"/>
    <property type="match status" value="1"/>
</dbReference>